<dbReference type="InterPro" id="IPR003661">
    <property type="entry name" value="HisK_dim/P_dom"/>
</dbReference>
<evidence type="ECO:0000256" key="10">
    <source>
        <dbReference type="ARBA" id="ARBA00022840"/>
    </source>
</evidence>
<evidence type="ECO:0000256" key="14">
    <source>
        <dbReference type="ARBA" id="ARBA00035305"/>
    </source>
</evidence>
<dbReference type="FunFam" id="3.30.565.10:FF:000013">
    <property type="entry name" value="Two-component sensor histidine kinase"/>
    <property type="match status" value="1"/>
</dbReference>
<feature type="domain" description="Histidine kinase" evidence="16">
    <location>
        <begin position="296"/>
        <end position="513"/>
    </location>
</feature>
<sequence length="538" mass="58650">MTKATVRGRRWMPRPLRVLRNRWFGSLQLRVVASTVMVSLIVVILTGTLLISRIRTGLLETKVKNSVAEATSGVRSAQQLADSSDLTQQEGAGQLIDQISTELSNRAGSPPLYDVLLLANPGSGTTTVPERRSGAIEESSIPEQLRTAVAQQKALAYSYTKIRYADGSSGPGLAVGAPLVIPNLGTYELFYVYSTESEQRTLDLVQSSSAFAGIILVILLAFIIGFFTRLILKPVRIAADVAERLAAGRLEERMRVRGEDELARLATAFNSMAGNIKQQIRQLEALSRIQRRFVADVSHELRTPLTTIRMASDLIYENKDELDPATSRSAELLTEQLDRFEELFTELLEISRFDSGQAILDAEGVDLRMLTERVINAAAPLARAKGSVVSIDEPDEPCLADMDAVRIERVIRNLVVNAIEHGDGKPIVVTIGADDQAVAVSVRDHGVGLRPGESSLVFNRFWRSDPSRARTIGGSGLGLSIALEDARLHGGWLEAWGQPARGAVFRLTLPRKVGTVLHGSPVELEPADRAVTSEEESS</sequence>
<evidence type="ECO:0000259" key="16">
    <source>
        <dbReference type="PROSITE" id="PS50109"/>
    </source>
</evidence>
<dbReference type="Pfam" id="PF00512">
    <property type="entry name" value="HisKA"/>
    <property type="match status" value="1"/>
</dbReference>
<dbReference type="InterPro" id="IPR003660">
    <property type="entry name" value="HAMP_dom"/>
</dbReference>
<evidence type="ECO:0000256" key="6">
    <source>
        <dbReference type="ARBA" id="ARBA00022679"/>
    </source>
</evidence>
<dbReference type="AlphaFoldDB" id="A0A6J6IJ06"/>
<keyword evidence="11 15" id="KW-1133">Transmembrane helix</keyword>
<reference evidence="18" key="1">
    <citation type="submission" date="2020-05" db="EMBL/GenBank/DDBJ databases">
        <authorList>
            <person name="Chiriac C."/>
            <person name="Salcher M."/>
            <person name="Ghai R."/>
            <person name="Kavagutti S V."/>
        </authorList>
    </citation>
    <scope>NUCLEOTIDE SEQUENCE</scope>
</reference>
<keyword evidence="8" id="KW-0547">Nucleotide-binding</keyword>
<dbReference type="SUPFAM" id="SSF158472">
    <property type="entry name" value="HAMP domain-like"/>
    <property type="match status" value="1"/>
</dbReference>
<organism evidence="18">
    <name type="scientific">freshwater metagenome</name>
    <dbReference type="NCBI Taxonomy" id="449393"/>
    <lineage>
        <taxon>unclassified sequences</taxon>
        <taxon>metagenomes</taxon>
        <taxon>ecological metagenomes</taxon>
    </lineage>
</organism>
<dbReference type="PANTHER" id="PTHR43547:SF2">
    <property type="entry name" value="HYBRID SIGNAL TRANSDUCTION HISTIDINE KINASE C"/>
    <property type="match status" value="1"/>
</dbReference>
<dbReference type="SUPFAM" id="SSF47384">
    <property type="entry name" value="Homodimeric domain of signal transducing histidine kinase"/>
    <property type="match status" value="1"/>
</dbReference>
<dbReference type="GO" id="GO:0000155">
    <property type="term" value="F:phosphorelay sensor kinase activity"/>
    <property type="evidence" value="ECO:0007669"/>
    <property type="project" value="InterPro"/>
</dbReference>
<feature type="transmembrane region" description="Helical" evidence="15">
    <location>
        <begin position="31"/>
        <end position="52"/>
    </location>
</feature>
<keyword evidence="7 15" id="KW-0812">Transmembrane</keyword>
<comment type="subcellular location">
    <subcellularLocation>
        <location evidence="2">Cell membrane</location>
        <topology evidence="2">Multi-pass membrane protein</topology>
    </subcellularLocation>
</comment>
<evidence type="ECO:0000256" key="2">
    <source>
        <dbReference type="ARBA" id="ARBA00004651"/>
    </source>
</evidence>
<dbReference type="PANTHER" id="PTHR43547">
    <property type="entry name" value="TWO-COMPONENT HISTIDINE KINASE"/>
    <property type="match status" value="1"/>
</dbReference>
<dbReference type="Pfam" id="PF00672">
    <property type="entry name" value="HAMP"/>
    <property type="match status" value="1"/>
</dbReference>
<dbReference type="CDD" id="cd00075">
    <property type="entry name" value="HATPase"/>
    <property type="match status" value="1"/>
</dbReference>
<dbReference type="SUPFAM" id="SSF55874">
    <property type="entry name" value="ATPase domain of HSP90 chaperone/DNA topoisomerase II/histidine kinase"/>
    <property type="match status" value="1"/>
</dbReference>
<dbReference type="PROSITE" id="PS50109">
    <property type="entry name" value="HIS_KIN"/>
    <property type="match status" value="1"/>
</dbReference>
<evidence type="ECO:0000256" key="1">
    <source>
        <dbReference type="ARBA" id="ARBA00000085"/>
    </source>
</evidence>
<dbReference type="Pfam" id="PF02518">
    <property type="entry name" value="HATPase_c"/>
    <property type="match status" value="1"/>
</dbReference>
<evidence type="ECO:0000256" key="3">
    <source>
        <dbReference type="ARBA" id="ARBA00012438"/>
    </source>
</evidence>
<comment type="catalytic activity">
    <reaction evidence="1">
        <text>ATP + protein L-histidine = ADP + protein N-phospho-L-histidine.</text>
        <dbReference type="EC" id="2.7.13.3"/>
    </reaction>
</comment>
<proteinExistence type="predicted"/>
<evidence type="ECO:0000256" key="11">
    <source>
        <dbReference type="ARBA" id="ARBA00022989"/>
    </source>
</evidence>
<evidence type="ECO:0000256" key="4">
    <source>
        <dbReference type="ARBA" id="ARBA00022475"/>
    </source>
</evidence>
<evidence type="ECO:0000256" key="9">
    <source>
        <dbReference type="ARBA" id="ARBA00022777"/>
    </source>
</evidence>
<dbReference type="SMART" id="SM00304">
    <property type="entry name" value="HAMP"/>
    <property type="match status" value="1"/>
</dbReference>
<accession>A0A6J6IJ06</accession>
<dbReference type="PRINTS" id="PR00344">
    <property type="entry name" value="BCTRLSENSOR"/>
</dbReference>
<name>A0A6J6IJ06_9ZZZZ</name>
<dbReference type="InterPro" id="IPR036097">
    <property type="entry name" value="HisK_dim/P_sf"/>
</dbReference>
<keyword evidence="13 15" id="KW-0472">Membrane</keyword>
<dbReference type="NCBIfam" id="NF040691">
    <property type="entry name" value="MtrAB_MtrB"/>
    <property type="match status" value="1"/>
</dbReference>
<feature type="domain" description="HAMP" evidence="17">
    <location>
        <begin position="229"/>
        <end position="281"/>
    </location>
</feature>
<evidence type="ECO:0000256" key="5">
    <source>
        <dbReference type="ARBA" id="ARBA00022553"/>
    </source>
</evidence>
<dbReference type="Gene3D" id="6.10.340.10">
    <property type="match status" value="1"/>
</dbReference>
<dbReference type="GO" id="GO:0005886">
    <property type="term" value="C:plasma membrane"/>
    <property type="evidence" value="ECO:0007669"/>
    <property type="project" value="UniProtKB-SubCell"/>
</dbReference>
<dbReference type="SMART" id="SM00387">
    <property type="entry name" value="HATPase_c"/>
    <property type="match status" value="1"/>
</dbReference>
<dbReference type="Gene3D" id="1.10.287.130">
    <property type="match status" value="1"/>
</dbReference>
<dbReference type="EMBL" id="CAEZVF010000122">
    <property type="protein sequence ID" value="CAB4624454.1"/>
    <property type="molecule type" value="Genomic_DNA"/>
</dbReference>
<keyword evidence="6" id="KW-0808">Transferase</keyword>
<keyword evidence="9" id="KW-0418">Kinase</keyword>
<dbReference type="InterPro" id="IPR036890">
    <property type="entry name" value="HATPase_C_sf"/>
</dbReference>
<gene>
    <name evidence="18" type="ORF">UFOPK1939_00819</name>
</gene>
<dbReference type="InterPro" id="IPR004358">
    <property type="entry name" value="Sig_transdc_His_kin-like_C"/>
</dbReference>
<keyword evidence="12" id="KW-0902">Two-component regulatory system</keyword>
<evidence type="ECO:0000256" key="15">
    <source>
        <dbReference type="SAM" id="Phobius"/>
    </source>
</evidence>
<evidence type="ECO:0000313" key="18">
    <source>
        <dbReference type="EMBL" id="CAB4624454.1"/>
    </source>
</evidence>
<feature type="transmembrane region" description="Helical" evidence="15">
    <location>
        <begin position="210"/>
        <end position="232"/>
    </location>
</feature>
<dbReference type="PROSITE" id="PS50885">
    <property type="entry name" value="HAMP"/>
    <property type="match status" value="1"/>
</dbReference>
<evidence type="ECO:0000256" key="13">
    <source>
        <dbReference type="ARBA" id="ARBA00023136"/>
    </source>
</evidence>
<keyword evidence="5" id="KW-0597">Phosphoprotein</keyword>
<dbReference type="EC" id="2.7.13.3" evidence="3"/>
<evidence type="ECO:0000256" key="12">
    <source>
        <dbReference type="ARBA" id="ARBA00023012"/>
    </source>
</evidence>
<dbReference type="InterPro" id="IPR005467">
    <property type="entry name" value="His_kinase_dom"/>
</dbReference>
<dbReference type="InterPro" id="IPR047669">
    <property type="entry name" value="MtrAB_MtrB"/>
</dbReference>
<evidence type="ECO:0000256" key="8">
    <source>
        <dbReference type="ARBA" id="ARBA00022741"/>
    </source>
</evidence>
<keyword evidence="10" id="KW-0067">ATP-binding</keyword>
<keyword evidence="4" id="KW-1003">Cell membrane</keyword>
<dbReference type="FunFam" id="1.10.287.130:FF:000010">
    <property type="entry name" value="Two-component sensor histidine kinase"/>
    <property type="match status" value="1"/>
</dbReference>
<evidence type="ECO:0000259" key="17">
    <source>
        <dbReference type="PROSITE" id="PS50885"/>
    </source>
</evidence>
<dbReference type="InterPro" id="IPR003594">
    <property type="entry name" value="HATPase_dom"/>
</dbReference>
<dbReference type="CDD" id="cd06225">
    <property type="entry name" value="HAMP"/>
    <property type="match status" value="1"/>
</dbReference>
<dbReference type="SMART" id="SM00388">
    <property type="entry name" value="HisKA"/>
    <property type="match status" value="1"/>
</dbReference>
<protein>
    <recommendedName>
        <fullName evidence="14">Sensor histidine kinase MtrB</fullName>
        <ecNumber evidence="3">2.7.13.3</ecNumber>
    </recommendedName>
</protein>
<dbReference type="Gene3D" id="3.30.565.10">
    <property type="entry name" value="Histidine kinase-like ATPase, C-terminal domain"/>
    <property type="match status" value="1"/>
</dbReference>
<evidence type="ECO:0000256" key="7">
    <source>
        <dbReference type="ARBA" id="ARBA00022692"/>
    </source>
</evidence>
<dbReference type="CDD" id="cd00082">
    <property type="entry name" value="HisKA"/>
    <property type="match status" value="1"/>
</dbReference>
<dbReference type="GO" id="GO:0005524">
    <property type="term" value="F:ATP binding"/>
    <property type="evidence" value="ECO:0007669"/>
    <property type="project" value="UniProtKB-KW"/>
</dbReference>